<evidence type="ECO:0000313" key="3">
    <source>
        <dbReference type="EMBL" id="ASM77511.1"/>
    </source>
</evidence>
<dbReference type="Pfam" id="PF13682">
    <property type="entry name" value="CZB"/>
    <property type="match status" value="1"/>
</dbReference>
<dbReference type="KEGG" id="vff:VITFI_CDS1733"/>
<evidence type="ECO:0000256" key="1">
    <source>
        <dbReference type="SAM" id="MobiDB-lite"/>
    </source>
</evidence>
<proteinExistence type="predicted"/>
<organism evidence="3 4">
    <name type="scientific">Vitreoscilla filiformis</name>
    <dbReference type="NCBI Taxonomy" id="63"/>
    <lineage>
        <taxon>Bacteria</taxon>
        <taxon>Pseudomonadati</taxon>
        <taxon>Pseudomonadota</taxon>
        <taxon>Betaproteobacteria</taxon>
        <taxon>Neisseriales</taxon>
        <taxon>Neisseriaceae</taxon>
        <taxon>Vitreoscilla</taxon>
    </lineage>
</organism>
<keyword evidence="4" id="KW-1185">Reference proteome</keyword>
<evidence type="ECO:0000313" key="4">
    <source>
        <dbReference type="Proteomes" id="UP000199729"/>
    </source>
</evidence>
<feature type="domain" description="Chemoreceptor zinc-binding" evidence="2">
    <location>
        <begin position="13"/>
        <end position="61"/>
    </location>
</feature>
<dbReference type="EMBL" id="CP022423">
    <property type="protein sequence ID" value="ASM77511.1"/>
    <property type="molecule type" value="Genomic_DNA"/>
</dbReference>
<dbReference type="Proteomes" id="UP000199729">
    <property type="component" value="Chromosome"/>
</dbReference>
<dbReference type="Gene3D" id="1.20.120.30">
    <property type="entry name" value="Aspartate receptor, ligand-binding domain"/>
    <property type="match status" value="1"/>
</dbReference>
<sequence>MVACLTGRATDVLHPEELCFDDRCAFGHWLRAMGEKRLGAEGYAALSRHHKLLHLHAANVVSFRLGGQLDKARILFKTGYADASRALLNTLDAMEAQCAPQPARKTRRVGVPATHRAPPPLTSSEAPATI</sequence>
<protein>
    <recommendedName>
        <fullName evidence="2">Chemoreceptor zinc-binding domain-containing protein</fullName>
    </recommendedName>
</protein>
<gene>
    <name evidence="3" type="ORF">VITFI_CDS1733</name>
</gene>
<dbReference type="AlphaFoldDB" id="A0A221KES2"/>
<name>A0A221KES2_VITFI</name>
<dbReference type="InterPro" id="IPR025991">
    <property type="entry name" value="Chemoreceptor_zinc-bind_dom"/>
</dbReference>
<accession>A0A221KES2</accession>
<evidence type="ECO:0000259" key="2">
    <source>
        <dbReference type="Pfam" id="PF13682"/>
    </source>
</evidence>
<feature type="region of interest" description="Disordered" evidence="1">
    <location>
        <begin position="99"/>
        <end position="130"/>
    </location>
</feature>
<reference evidence="3 4" key="1">
    <citation type="submission" date="2017-07" db="EMBL/GenBank/DDBJ databases">
        <title>Complete Genome Sequence of the cosmetic ferment Vitreoscilla filiformis (ATCC15551).</title>
        <authorList>
            <person name="Contreras S."/>
            <person name="Sagory-Zalkind P."/>
            <person name="Blanquart H."/>
            <person name="Iltis A."/>
            <person name="Morand S.C."/>
        </authorList>
    </citation>
    <scope>NUCLEOTIDE SEQUENCE [LARGE SCALE GENOMIC DNA]</scope>
    <source>
        <strain evidence="3 4">ATCC 15551</strain>
    </source>
</reference>